<dbReference type="OrthoDB" id="307788at2"/>
<name>A0A2R5HIT4_9LACT</name>
<dbReference type="GO" id="GO:0043024">
    <property type="term" value="F:ribosomal small subunit binding"/>
    <property type="evidence" value="ECO:0007669"/>
    <property type="project" value="TreeGrafter"/>
</dbReference>
<comment type="function">
    <text evidence="2">One of several proteins that assist in the late maturation steps of the functional core of the 30S ribosomal subunit. Associates with free 30S ribosomal subunits (but not with 30S subunits that are part of 70S ribosomes or polysomes). Required for efficient processing of 16S rRNA. May interact with the 5'-terminal helix region of 16S rRNA.</text>
</comment>
<protein>
    <recommendedName>
        <fullName evidence="2">Ribosome-binding factor A</fullName>
    </recommendedName>
</protein>
<dbReference type="Gene3D" id="3.30.300.20">
    <property type="match status" value="1"/>
</dbReference>
<comment type="subcellular location">
    <subcellularLocation>
        <location evidence="2">Cytoplasm</location>
    </subcellularLocation>
</comment>
<reference evidence="3 4" key="1">
    <citation type="journal article" date="2018" name="Genome Announc.">
        <title>Draft Genome Sequence of Lactococcus sp. Strain NtB2 (JCM 32569), Isolated from the Gut of the Higher Termite Nasutitermes takasagoensis.</title>
        <authorList>
            <person name="Noda S."/>
            <person name="Aihara C."/>
            <person name="Yuki M."/>
            <person name="Ohkuma M."/>
        </authorList>
    </citation>
    <scope>NUCLEOTIDE SEQUENCE [LARGE SCALE GENOMIC DNA]</scope>
    <source>
        <strain evidence="3 4">NtB2</strain>
    </source>
</reference>
<dbReference type="InterPro" id="IPR000238">
    <property type="entry name" value="RbfA"/>
</dbReference>
<evidence type="ECO:0000256" key="1">
    <source>
        <dbReference type="ARBA" id="ARBA00022517"/>
    </source>
</evidence>
<dbReference type="GO" id="GO:0005829">
    <property type="term" value="C:cytosol"/>
    <property type="evidence" value="ECO:0007669"/>
    <property type="project" value="TreeGrafter"/>
</dbReference>
<dbReference type="Pfam" id="PF02033">
    <property type="entry name" value="RBFA"/>
    <property type="match status" value="1"/>
</dbReference>
<dbReference type="SUPFAM" id="SSF89919">
    <property type="entry name" value="Ribosome-binding factor A, RbfA"/>
    <property type="match status" value="1"/>
</dbReference>
<dbReference type="GO" id="GO:0030490">
    <property type="term" value="P:maturation of SSU-rRNA"/>
    <property type="evidence" value="ECO:0007669"/>
    <property type="project" value="UniProtKB-UniRule"/>
</dbReference>
<dbReference type="InterPro" id="IPR015946">
    <property type="entry name" value="KH_dom-like_a/b"/>
</dbReference>
<dbReference type="NCBIfam" id="TIGR00082">
    <property type="entry name" value="rbfA"/>
    <property type="match status" value="1"/>
</dbReference>
<comment type="caution">
    <text evidence="3">The sequence shown here is derived from an EMBL/GenBank/DDBJ whole genome shotgun (WGS) entry which is preliminary data.</text>
</comment>
<comment type="similarity">
    <text evidence="2">Belongs to the RbfA family.</text>
</comment>
<dbReference type="PROSITE" id="PS01319">
    <property type="entry name" value="RBFA"/>
    <property type="match status" value="1"/>
</dbReference>
<dbReference type="HAMAP" id="MF_00003">
    <property type="entry name" value="RbfA"/>
    <property type="match status" value="1"/>
</dbReference>
<comment type="subunit">
    <text evidence="2">Monomer. Binds 30S ribosomal subunits, but not 50S ribosomal subunits or 70S ribosomes.</text>
</comment>
<accession>A0A2R5HIT4</accession>
<keyword evidence="1 2" id="KW-0690">Ribosome biogenesis</keyword>
<sequence length="117" mass="13244">MATSFRSDRVAVEIQREINDILRGKVRDPRVQDVNITDVQVTGDLSQATVYYSLLSKLASDNQKAQKGLDKATGLIKRELAHRMTMYKIPDLTFKKDESVEYGSKIDDLLRKLNAGE</sequence>
<evidence type="ECO:0000313" key="4">
    <source>
        <dbReference type="Proteomes" id="UP000245021"/>
    </source>
</evidence>
<proteinExistence type="inferred from homology"/>
<keyword evidence="2" id="KW-0963">Cytoplasm</keyword>
<gene>
    <name evidence="2 3" type="primary">rbfA</name>
    <name evidence="3" type="ORF">NtB2_01702</name>
</gene>
<keyword evidence="4" id="KW-1185">Reference proteome</keyword>
<dbReference type="PANTHER" id="PTHR33515:SF1">
    <property type="entry name" value="RIBOSOME-BINDING FACTOR A, CHLOROPLASTIC-RELATED"/>
    <property type="match status" value="1"/>
</dbReference>
<organism evidence="3 4">
    <name type="scientific">Lactococcus termiticola</name>
    <dbReference type="NCBI Taxonomy" id="2169526"/>
    <lineage>
        <taxon>Bacteria</taxon>
        <taxon>Bacillati</taxon>
        <taxon>Bacillota</taxon>
        <taxon>Bacilli</taxon>
        <taxon>Lactobacillales</taxon>
        <taxon>Streptococcaceae</taxon>
        <taxon>Lactococcus</taxon>
    </lineage>
</organism>
<dbReference type="InterPro" id="IPR020053">
    <property type="entry name" value="Ribosome-bd_factorA_CS"/>
</dbReference>
<evidence type="ECO:0000313" key="3">
    <source>
        <dbReference type="EMBL" id="GBG97555.1"/>
    </source>
</evidence>
<dbReference type="Proteomes" id="UP000245021">
    <property type="component" value="Unassembled WGS sequence"/>
</dbReference>
<evidence type="ECO:0000256" key="2">
    <source>
        <dbReference type="HAMAP-Rule" id="MF_00003"/>
    </source>
</evidence>
<dbReference type="InterPro" id="IPR023799">
    <property type="entry name" value="RbfA_dom_sf"/>
</dbReference>
<dbReference type="EMBL" id="BFFO01000017">
    <property type="protein sequence ID" value="GBG97555.1"/>
    <property type="molecule type" value="Genomic_DNA"/>
</dbReference>
<dbReference type="RefSeq" id="WP_109246505.1">
    <property type="nucleotide sequence ID" value="NZ_BFFO01000017.1"/>
</dbReference>
<dbReference type="PANTHER" id="PTHR33515">
    <property type="entry name" value="RIBOSOME-BINDING FACTOR A, CHLOROPLASTIC-RELATED"/>
    <property type="match status" value="1"/>
</dbReference>
<dbReference type="AlphaFoldDB" id="A0A2R5HIT4"/>